<dbReference type="Proteomes" id="UP001060895">
    <property type="component" value="Unassembled WGS sequence"/>
</dbReference>
<dbReference type="EMBL" id="BAQP01000030">
    <property type="protein sequence ID" value="GBQ20922.1"/>
    <property type="molecule type" value="Genomic_DNA"/>
</dbReference>
<name>A0ABQ0P4F8_9PROT</name>
<feature type="region of interest" description="Disordered" evidence="1">
    <location>
        <begin position="1"/>
        <end position="29"/>
    </location>
</feature>
<accession>A0ABQ0P4F8</accession>
<evidence type="ECO:0000256" key="1">
    <source>
        <dbReference type="SAM" id="MobiDB-lite"/>
    </source>
</evidence>
<proteinExistence type="predicted"/>
<evidence type="ECO:0000313" key="2">
    <source>
        <dbReference type="EMBL" id="GBQ20922.1"/>
    </source>
</evidence>
<gene>
    <name evidence="2" type="ORF">AA12717_0715</name>
</gene>
<comment type="caution">
    <text evidence="2">The sequence shown here is derived from an EMBL/GenBank/DDBJ whole genome shotgun (WGS) entry which is preliminary data.</text>
</comment>
<protein>
    <submittedName>
        <fullName evidence="2">Uncharacterized protein</fullName>
    </submittedName>
</protein>
<reference evidence="2" key="1">
    <citation type="submission" date="2013-04" db="EMBL/GenBank/DDBJ databases">
        <title>The genome sequencing project of 58 acetic acid bacteria.</title>
        <authorList>
            <person name="Okamoto-Kainuma A."/>
            <person name="Ishikawa M."/>
            <person name="Umino S."/>
            <person name="Koizumi Y."/>
            <person name="Shiwa Y."/>
            <person name="Yoshikawa H."/>
            <person name="Matsutani M."/>
            <person name="Matsushita K."/>
        </authorList>
    </citation>
    <scope>NUCLEOTIDE SEQUENCE</scope>
    <source>
        <strain evidence="2">DSM 12717</strain>
    </source>
</reference>
<sequence length="163" mass="17039">MNPSGQPDAIDARRFRNQIDPPGEDVRQVRVAAGPPGEIGVEEQRGEIEAALAEQALGIDGEPAFRAEVQHVSIMEVAMERDLFAGPGQQRARRGGTAAQPVAAFGEDGQKVAKPVIQRTKGQAAWCLLAMQAARDAAELACGCDVVSVIDKIGQRAATGGAG</sequence>
<keyword evidence="3" id="KW-1185">Reference proteome</keyword>
<organism evidence="2 3">
    <name type="scientific">Gluconacetobacter sacchari DSM 12717</name>
    <dbReference type="NCBI Taxonomy" id="1307940"/>
    <lineage>
        <taxon>Bacteria</taxon>
        <taxon>Pseudomonadati</taxon>
        <taxon>Pseudomonadota</taxon>
        <taxon>Alphaproteobacteria</taxon>
        <taxon>Acetobacterales</taxon>
        <taxon>Acetobacteraceae</taxon>
        <taxon>Gluconacetobacter</taxon>
    </lineage>
</organism>
<evidence type="ECO:0000313" key="3">
    <source>
        <dbReference type="Proteomes" id="UP001060895"/>
    </source>
</evidence>